<evidence type="ECO:0000313" key="2">
    <source>
        <dbReference type="EMBL" id="KUN76429.1"/>
    </source>
</evidence>
<feature type="compositionally biased region" description="Low complexity" evidence="1">
    <location>
        <begin position="211"/>
        <end position="225"/>
    </location>
</feature>
<dbReference type="EMBL" id="LMWW01000066">
    <property type="protein sequence ID" value="KUN76429.1"/>
    <property type="molecule type" value="Genomic_DNA"/>
</dbReference>
<sequence>MNPAESNRLFVYEYDRGSNYEEDTRLTAALSALLPEDELVHPDQRLFQTVHLITEYAWCEMHYEMRRAAQGLGGRDYLLAAQLLERAAATGDVAVRALCVLLDFLPQESLLRMRETFPENTTGLDSPGARNLRRAAAALWQETEAALAREGIGMREVVTAQGRAASPAREDRAPDLALVRQALLRLDGAVAAWKHHHLRLVWSQLGGHPETAPANAPATGPAAGPSVGRDDLPKSLRGQSTAGVRAMAERSLFPRLWDSVDDTYRALVPDEQTPPA</sequence>
<dbReference type="GO" id="GO:0046872">
    <property type="term" value="F:metal ion binding"/>
    <property type="evidence" value="ECO:0007669"/>
    <property type="project" value="InterPro"/>
</dbReference>
<dbReference type="InterPro" id="IPR037217">
    <property type="entry name" value="Trp/Indoleamine_2_3_dOase-like"/>
</dbReference>
<organism evidence="2 3">
    <name type="scientific">Streptomyces griseoruber</name>
    <dbReference type="NCBI Taxonomy" id="1943"/>
    <lineage>
        <taxon>Bacteria</taxon>
        <taxon>Bacillati</taxon>
        <taxon>Actinomycetota</taxon>
        <taxon>Actinomycetes</taxon>
        <taxon>Kitasatosporales</taxon>
        <taxon>Streptomycetaceae</taxon>
        <taxon>Streptomyces</taxon>
    </lineage>
</organism>
<dbReference type="AlphaFoldDB" id="A0A101SM76"/>
<feature type="region of interest" description="Disordered" evidence="1">
    <location>
        <begin position="210"/>
        <end position="244"/>
    </location>
</feature>
<dbReference type="STRING" id="1943.AQJ64_38410"/>
<dbReference type="GO" id="GO:0019441">
    <property type="term" value="P:L-tryptophan catabolic process to kynurenine"/>
    <property type="evidence" value="ECO:0007669"/>
    <property type="project" value="InterPro"/>
</dbReference>
<evidence type="ECO:0008006" key="4">
    <source>
        <dbReference type="Google" id="ProtNLM"/>
    </source>
</evidence>
<accession>A0A101SM76</accession>
<evidence type="ECO:0000256" key="1">
    <source>
        <dbReference type="SAM" id="MobiDB-lite"/>
    </source>
</evidence>
<keyword evidence="3" id="KW-1185">Reference proteome</keyword>
<name>A0A101SM76_9ACTN</name>
<proteinExistence type="predicted"/>
<protein>
    <recommendedName>
        <fullName evidence="4">Tryptophan 2,3-dioxygenase</fullName>
    </recommendedName>
</protein>
<gene>
    <name evidence="2" type="ORF">AQJ64_38410</name>
</gene>
<dbReference type="Proteomes" id="UP000052982">
    <property type="component" value="Unassembled WGS sequence"/>
</dbReference>
<dbReference type="Gene3D" id="1.20.58.480">
    <property type="match status" value="2"/>
</dbReference>
<dbReference type="GO" id="GO:0020037">
    <property type="term" value="F:heme binding"/>
    <property type="evidence" value="ECO:0007669"/>
    <property type="project" value="InterPro"/>
</dbReference>
<dbReference type="SUPFAM" id="SSF140959">
    <property type="entry name" value="Indolic compounds 2,3-dioxygenase-like"/>
    <property type="match status" value="1"/>
</dbReference>
<comment type="caution">
    <text evidence="2">The sequence shown here is derived from an EMBL/GenBank/DDBJ whole genome shotgun (WGS) entry which is preliminary data.</text>
</comment>
<reference evidence="2 3" key="1">
    <citation type="submission" date="2015-10" db="EMBL/GenBank/DDBJ databases">
        <title>Draft genome sequence of Streptomyces griseoruber DSM 40281, type strain for the species Streptomyces griseoruber.</title>
        <authorList>
            <person name="Ruckert C."/>
            <person name="Winkler A."/>
            <person name="Kalinowski J."/>
            <person name="Kampfer P."/>
            <person name="Glaeser S."/>
        </authorList>
    </citation>
    <scope>NUCLEOTIDE SEQUENCE [LARGE SCALE GENOMIC DNA]</scope>
    <source>
        <strain evidence="2 3">DSM 40281</strain>
    </source>
</reference>
<evidence type="ECO:0000313" key="3">
    <source>
        <dbReference type="Proteomes" id="UP000052982"/>
    </source>
</evidence>